<organism evidence="20 21">
    <name type="scientific">Gottschalkia acidurici (strain ATCC 7906 / DSM 604 / BCRC 14475 / CIP 104303 / KCTC 5404 / NCIMB 10678 / 9a)</name>
    <name type="common">Clostridium acidurici</name>
    <dbReference type="NCBI Taxonomy" id="1128398"/>
    <lineage>
        <taxon>Bacteria</taxon>
        <taxon>Bacillati</taxon>
        <taxon>Bacillota</taxon>
        <taxon>Tissierellia</taxon>
        <taxon>Tissierellales</taxon>
        <taxon>Gottschalkiaceae</taxon>
        <taxon>Gottschalkia</taxon>
    </lineage>
</organism>
<dbReference type="GO" id="GO:0140096">
    <property type="term" value="F:catalytic activity, acting on a protein"/>
    <property type="evidence" value="ECO:0007669"/>
    <property type="project" value="UniProtKB-ARBA"/>
</dbReference>
<dbReference type="GO" id="GO:0004826">
    <property type="term" value="F:phenylalanine-tRNA ligase activity"/>
    <property type="evidence" value="ECO:0007669"/>
    <property type="project" value="UniProtKB-UniRule"/>
</dbReference>
<evidence type="ECO:0000256" key="15">
    <source>
        <dbReference type="HAMAP-Rule" id="MF_00283"/>
    </source>
</evidence>
<dbReference type="PANTHER" id="PTHR10947:SF0">
    <property type="entry name" value="PHENYLALANINE--TRNA LIGASE BETA SUBUNIT"/>
    <property type="match status" value="1"/>
</dbReference>
<dbReference type="EC" id="6.1.1.20" evidence="15"/>
<evidence type="ECO:0000256" key="2">
    <source>
        <dbReference type="ARBA" id="ARBA00008653"/>
    </source>
</evidence>
<dbReference type="Gene3D" id="3.30.930.10">
    <property type="entry name" value="Bira Bifunctional Protein, Domain 2"/>
    <property type="match status" value="1"/>
</dbReference>
<comment type="similarity">
    <text evidence="2 15">Belongs to the phenylalanyl-tRNA synthetase beta subunit family. Type 1 subfamily.</text>
</comment>
<dbReference type="Gene3D" id="2.40.50.140">
    <property type="entry name" value="Nucleic acid-binding proteins"/>
    <property type="match status" value="1"/>
</dbReference>
<dbReference type="RefSeq" id="WP_014967067.1">
    <property type="nucleotide sequence ID" value="NC_018664.1"/>
</dbReference>
<dbReference type="Gene3D" id="3.30.70.380">
    <property type="entry name" value="Ferrodoxin-fold anticodon-binding domain"/>
    <property type="match status" value="1"/>
</dbReference>
<dbReference type="Gene3D" id="3.30.56.10">
    <property type="match status" value="2"/>
</dbReference>
<dbReference type="InterPro" id="IPR012340">
    <property type="entry name" value="NA-bd_OB-fold"/>
</dbReference>
<dbReference type="PROSITE" id="PS50886">
    <property type="entry name" value="TRBD"/>
    <property type="match status" value="1"/>
</dbReference>
<dbReference type="Pfam" id="PF17759">
    <property type="entry name" value="tRNA_synthFbeta"/>
    <property type="match status" value="1"/>
</dbReference>
<dbReference type="SMART" id="SM00874">
    <property type="entry name" value="B5"/>
    <property type="match status" value="1"/>
</dbReference>
<evidence type="ECO:0000256" key="6">
    <source>
        <dbReference type="ARBA" id="ARBA00022598"/>
    </source>
</evidence>
<evidence type="ECO:0000256" key="3">
    <source>
        <dbReference type="ARBA" id="ARBA00011209"/>
    </source>
</evidence>
<evidence type="ECO:0000313" key="21">
    <source>
        <dbReference type="Proteomes" id="UP000006094"/>
    </source>
</evidence>
<feature type="domain" description="B5" evidence="19">
    <location>
        <begin position="408"/>
        <end position="483"/>
    </location>
</feature>
<dbReference type="SMART" id="SM00896">
    <property type="entry name" value="FDX-ACB"/>
    <property type="match status" value="1"/>
</dbReference>
<sequence length="798" mass="88816">MLVPVKWLNDYVDIEIDSKELAEKLTASGSHVETIESVDKGVENVVVGKILKIEKHPDADKLVITQIDTGTEVVQIVTGANNISEGDIVPVAKVGAKLPGGVKIKKGKLRGVESFGMLCSAEELGIADNVIPKNQKDGIYILNGNYKLGTDIKEELSLTGEVIEFEITPNRPDCLSIIGMARETAATLGEHLKAPKISIVNEEGNIKDFLNGIEVEDSSLCKRYYARVIKDVQIKESPIWMQTRLMEAGVRPINNIVDITNYVMLEFGQPLHAFDLDTLKGKKIVVREAKEGEKIKTLDEVERKLDPSMLVIADESDPVAIAGVMGGFDTEITENTKNILIESANFKGRCVRLTSKKLGLRTEASTKYEKGLDPNTAEIACERVCQLIEEIGAGKVIGGVIDVYENKVEERTIELPEEKIAKIIGKEIAREKVIEILSELEIETEFKDGVYISKRPTFRNDLEMATDLVEEIARIYGFDNIGFAPLVGTLTRGEKSATRVLEDMAKNILYGIGLNEIMTYSFISPRTYDKIALPKDDPKRNYIKLRNPLGEDYSVMRTTLIGNTMEVLSRNYKYGVESASTFEVGNTFIPKQLPVTELPEEKKLLSLGMYGEVDFFSLKGVVEELLNRLGISESEYEPVSDNTTFHPGRTAKIVVGNKVLGIIGEIHPDVLENYDMKERCLIGELDFDAIVELSNLEKKYKPLPKYPSTARDIALLIDEDVLVREIEKIILANGKGLVESIKLFDVYTGSQVEEGKKSVAYSIVYRSSEKTLTDEEVVKVHDKILQELEEKLNATLRS</sequence>
<dbReference type="NCBIfam" id="NF045760">
    <property type="entry name" value="YtpR"/>
    <property type="match status" value="1"/>
</dbReference>
<dbReference type="GO" id="GO:0000287">
    <property type="term" value="F:magnesium ion binding"/>
    <property type="evidence" value="ECO:0007669"/>
    <property type="project" value="UniProtKB-UniRule"/>
</dbReference>
<dbReference type="SMART" id="SM00873">
    <property type="entry name" value="B3_4"/>
    <property type="match status" value="1"/>
</dbReference>
<feature type="binding site" evidence="15">
    <location>
        <position position="471"/>
    </location>
    <ligand>
        <name>Mg(2+)</name>
        <dbReference type="ChEBI" id="CHEBI:18420"/>
        <note>shared with alpha subunit</note>
    </ligand>
</feature>
<comment type="catalytic activity">
    <reaction evidence="14 15">
        <text>tRNA(Phe) + L-phenylalanine + ATP = L-phenylalanyl-tRNA(Phe) + AMP + diphosphate + H(+)</text>
        <dbReference type="Rhea" id="RHEA:19413"/>
        <dbReference type="Rhea" id="RHEA-COMP:9668"/>
        <dbReference type="Rhea" id="RHEA-COMP:9699"/>
        <dbReference type="ChEBI" id="CHEBI:15378"/>
        <dbReference type="ChEBI" id="CHEBI:30616"/>
        <dbReference type="ChEBI" id="CHEBI:33019"/>
        <dbReference type="ChEBI" id="CHEBI:58095"/>
        <dbReference type="ChEBI" id="CHEBI:78442"/>
        <dbReference type="ChEBI" id="CHEBI:78531"/>
        <dbReference type="ChEBI" id="CHEBI:456215"/>
        <dbReference type="EC" id="6.1.1.20"/>
    </reaction>
</comment>
<dbReference type="CDD" id="cd00769">
    <property type="entry name" value="PheRS_beta_core"/>
    <property type="match status" value="1"/>
</dbReference>
<evidence type="ECO:0000256" key="11">
    <source>
        <dbReference type="ARBA" id="ARBA00022884"/>
    </source>
</evidence>
<keyword evidence="6 15" id="KW-0436">Ligase</keyword>
<keyword evidence="12 15" id="KW-0648">Protein biosynthesis</keyword>
<dbReference type="GO" id="GO:0005524">
    <property type="term" value="F:ATP binding"/>
    <property type="evidence" value="ECO:0007669"/>
    <property type="project" value="UniProtKB-UniRule"/>
</dbReference>
<comment type="subcellular location">
    <subcellularLocation>
        <location evidence="1 15">Cytoplasm</location>
    </subcellularLocation>
</comment>
<dbReference type="PATRIC" id="fig|1128398.3.peg.912"/>
<dbReference type="InterPro" id="IPR041616">
    <property type="entry name" value="PheRS_beta_core"/>
</dbReference>
<dbReference type="OrthoDB" id="9805455at2"/>
<keyword evidence="13 15" id="KW-0030">Aminoacyl-tRNA synthetase</keyword>
<keyword evidence="11 16" id="KW-0694">RNA-binding</keyword>
<dbReference type="AlphaFoldDB" id="K0AZ19"/>
<dbReference type="SUPFAM" id="SSF56037">
    <property type="entry name" value="PheT/TilS domain"/>
    <property type="match status" value="1"/>
</dbReference>
<dbReference type="GO" id="GO:0016740">
    <property type="term" value="F:transferase activity"/>
    <property type="evidence" value="ECO:0007669"/>
    <property type="project" value="UniProtKB-ARBA"/>
</dbReference>
<dbReference type="SUPFAM" id="SSF50249">
    <property type="entry name" value="Nucleic acid-binding proteins"/>
    <property type="match status" value="1"/>
</dbReference>
<dbReference type="HOGENOM" id="CLU_016891_0_0_9"/>
<evidence type="ECO:0000256" key="8">
    <source>
        <dbReference type="ARBA" id="ARBA00022741"/>
    </source>
</evidence>
<dbReference type="FunFam" id="2.40.50.140:FF:000045">
    <property type="entry name" value="Phenylalanine--tRNA ligase beta subunit"/>
    <property type="match status" value="1"/>
</dbReference>
<keyword evidence="21" id="KW-1185">Reference proteome</keyword>
<dbReference type="GO" id="GO:0006432">
    <property type="term" value="P:phenylalanyl-tRNA aminoacylation"/>
    <property type="evidence" value="ECO:0007669"/>
    <property type="project" value="UniProtKB-UniRule"/>
</dbReference>
<keyword evidence="4 15" id="KW-0963">Cytoplasm</keyword>
<evidence type="ECO:0000256" key="5">
    <source>
        <dbReference type="ARBA" id="ARBA00022555"/>
    </source>
</evidence>
<keyword evidence="8 15" id="KW-0547">Nucleotide-binding</keyword>
<keyword evidence="5 16" id="KW-0820">tRNA-binding</keyword>
<dbReference type="Pfam" id="PF03147">
    <property type="entry name" value="FDX-ACB"/>
    <property type="match status" value="1"/>
</dbReference>
<evidence type="ECO:0000256" key="12">
    <source>
        <dbReference type="ARBA" id="ARBA00022917"/>
    </source>
</evidence>
<dbReference type="KEGG" id="cad:Curi_c08600"/>
<dbReference type="GO" id="GO:0000049">
    <property type="term" value="F:tRNA binding"/>
    <property type="evidence" value="ECO:0007669"/>
    <property type="project" value="UniProtKB-UniRule"/>
</dbReference>
<dbReference type="InterPro" id="IPR045060">
    <property type="entry name" value="Phe-tRNA-ligase_IIc_bsu"/>
</dbReference>
<dbReference type="EMBL" id="CP003326">
    <property type="protein sequence ID" value="AFS77930.1"/>
    <property type="molecule type" value="Genomic_DNA"/>
</dbReference>
<dbReference type="SUPFAM" id="SSF46955">
    <property type="entry name" value="Putative DNA-binding domain"/>
    <property type="match status" value="1"/>
</dbReference>
<dbReference type="Pfam" id="PF01588">
    <property type="entry name" value="tRNA_bind"/>
    <property type="match status" value="1"/>
</dbReference>
<keyword evidence="10 15" id="KW-0460">Magnesium</keyword>
<dbReference type="Pfam" id="PF03484">
    <property type="entry name" value="B5"/>
    <property type="match status" value="1"/>
</dbReference>
<feature type="binding site" evidence="15">
    <location>
        <position position="467"/>
    </location>
    <ligand>
        <name>Mg(2+)</name>
        <dbReference type="ChEBI" id="CHEBI:18420"/>
        <note>shared with alpha subunit</note>
    </ligand>
</feature>
<dbReference type="InterPro" id="IPR020825">
    <property type="entry name" value="Phe-tRNA_synthase-like_B3/B4"/>
</dbReference>
<dbReference type="PROSITE" id="PS51483">
    <property type="entry name" value="B5"/>
    <property type="match status" value="1"/>
</dbReference>
<dbReference type="HAMAP" id="MF_00283">
    <property type="entry name" value="Phe_tRNA_synth_beta1"/>
    <property type="match status" value="1"/>
</dbReference>
<evidence type="ECO:0000256" key="13">
    <source>
        <dbReference type="ARBA" id="ARBA00023146"/>
    </source>
</evidence>
<evidence type="ECO:0000256" key="7">
    <source>
        <dbReference type="ARBA" id="ARBA00022723"/>
    </source>
</evidence>
<proteinExistence type="inferred from homology"/>
<evidence type="ECO:0000256" key="16">
    <source>
        <dbReference type="PROSITE-ProRule" id="PRU00209"/>
    </source>
</evidence>
<dbReference type="InterPro" id="IPR002547">
    <property type="entry name" value="tRNA-bd_dom"/>
</dbReference>
<keyword evidence="7 15" id="KW-0479">Metal-binding</keyword>
<protein>
    <recommendedName>
        <fullName evidence="15">Phenylalanine--tRNA ligase beta subunit</fullName>
        <ecNumber evidence="15">6.1.1.20</ecNumber>
    </recommendedName>
    <alternativeName>
        <fullName evidence="15">Phenylalanyl-tRNA synthetase beta subunit</fullName>
        <shortName evidence="15">PheRS</shortName>
    </alternativeName>
</protein>
<dbReference type="InterPro" id="IPR005121">
    <property type="entry name" value="Fdx_antiC-bd"/>
</dbReference>
<dbReference type="Gene3D" id="3.50.40.10">
    <property type="entry name" value="Phenylalanyl-trna Synthetase, Chain B, domain 3"/>
    <property type="match status" value="1"/>
</dbReference>
<dbReference type="NCBIfam" id="TIGR00472">
    <property type="entry name" value="pheT_bact"/>
    <property type="match status" value="1"/>
</dbReference>
<dbReference type="PROSITE" id="PS51447">
    <property type="entry name" value="FDX_ACB"/>
    <property type="match status" value="1"/>
</dbReference>
<feature type="domain" description="TRNA-binding" evidence="17">
    <location>
        <begin position="39"/>
        <end position="153"/>
    </location>
</feature>
<dbReference type="FunFam" id="3.30.70.380:FF:000001">
    <property type="entry name" value="Phenylalanine--tRNA ligase beta subunit"/>
    <property type="match status" value="1"/>
</dbReference>
<evidence type="ECO:0000259" key="18">
    <source>
        <dbReference type="PROSITE" id="PS51447"/>
    </source>
</evidence>
<dbReference type="SUPFAM" id="SSF55681">
    <property type="entry name" value="Class II aaRS and biotin synthetases"/>
    <property type="match status" value="1"/>
</dbReference>
<feature type="domain" description="FDX-ACB" evidence="18">
    <location>
        <begin position="704"/>
        <end position="797"/>
    </location>
</feature>
<dbReference type="InterPro" id="IPR005147">
    <property type="entry name" value="tRNA_synthase_B5-dom"/>
</dbReference>
<dbReference type="STRING" id="1128398.Curi_c08600"/>
<evidence type="ECO:0000256" key="9">
    <source>
        <dbReference type="ARBA" id="ARBA00022840"/>
    </source>
</evidence>
<dbReference type="Proteomes" id="UP000006094">
    <property type="component" value="Chromosome"/>
</dbReference>
<dbReference type="PANTHER" id="PTHR10947">
    <property type="entry name" value="PHENYLALANYL-TRNA SYNTHETASE BETA CHAIN AND LEUCINE-RICH REPEAT-CONTAINING PROTEIN 47"/>
    <property type="match status" value="1"/>
</dbReference>
<feature type="binding site" evidence="15">
    <location>
        <position position="470"/>
    </location>
    <ligand>
        <name>Mg(2+)</name>
        <dbReference type="ChEBI" id="CHEBI:18420"/>
        <note>shared with alpha subunit</note>
    </ligand>
</feature>
<keyword evidence="9 15" id="KW-0067">ATP-binding</keyword>
<reference evidence="20 21" key="1">
    <citation type="journal article" date="2012" name="PLoS ONE">
        <title>The purine-utilizing bacterium Clostridium acidurici 9a: a genome-guided metabolic reconsideration.</title>
        <authorList>
            <person name="Hartwich K."/>
            <person name="Poehlein A."/>
            <person name="Daniel R."/>
        </authorList>
    </citation>
    <scope>NUCLEOTIDE SEQUENCE [LARGE SCALE GENOMIC DNA]</scope>
    <source>
        <strain evidence="21">ATCC 7906 / DSM 604 / BCRC 14475 / CIP 104303 / KCTC 5404 / NCIMB 10678 / 9a</strain>
    </source>
</reference>
<dbReference type="CDD" id="cd02796">
    <property type="entry name" value="tRNA_bind_bactPheRS"/>
    <property type="match status" value="1"/>
</dbReference>
<dbReference type="FunFam" id="3.50.40.10:FF:000001">
    <property type="entry name" value="Phenylalanine--tRNA ligase beta subunit"/>
    <property type="match status" value="1"/>
</dbReference>
<evidence type="ECO:0000259" key="17">
    <source>
        <dbReference type="PROSITE" id="PS50886"/>
    </source>
</evidence>
<gene>
    <name evidence="15 20" type="primary">pheT</name>
    <name evidence="20" type="ordered locus">Curi_c08600</name>
</gene>
<dbReference type="InterPro" id="IPR005146">
    <property type="entry name" value="B3/B4_tRNA-bd"/>
</dbReference>
<evidence type="ECO:0000256" key="14">
    <source>
        <dbReference type="ARBA" id="ARBA00049255"/>
    </source>
</evidence>
<dbReference type="InterPro" id="IPR009061">
    <property type="entry name" value="DNA-bd_dom_put_sf"/>
</dbReference>
<comment type="cofactor">
    <cofactor evidence="15">
        <name>Mg(2+)</name>
        <dbReference type="ChEBI" id="CHEBI:18420"/>
    </cofactor>
    <text evidence="15">Binds 2 magnesium ions per tetramer.</text>
</comment>
<dbReference type="SUPFAM" id="SSF54991">
    <property type="entry name" value="Anticodon-binding domain of PheRS"/>
    <property type="match status" value="1"/>
</dbReference>
<comment type="subunit">
    <text evidence="3 15">Tetramer of two alpha and two beta subunits.</text>
</comment>
<dbReference type="Pfam" id="PF03483">
    <property type="entry name" value="B3_4"/>
    <property type="match status" value="1"/>
</dbReference>
<evidence type="ECO:0000256" key="10">
    <source>
        <dbReference type="ARBA" id="ARBA00022842"/>
    </source>
</evidence>
<dbReference type="InterPro" id="IPR033714">
    <property type="entry name" value="tRNA_bind_bactPheRS"/>
</dbReference>
<dbReference type="GO" id="GO:0009328">
    <property type="term" value="C:phenylalanine-tRNA ligase complex"/>
    <property type="evidence" value="ECO:0007669"/>
    <property type="project" value="TreeGrafter"/>
</dbReference>
<evidence type="ECO:0000313" key="20">
    <source>
        <dbReference type="EMBL" id="AFS77930.1"/>
    </source>
</evidence>
<evidence type="ECO:0000256" key="4">
    <source>
        <dbReference type="ARBA" id="ARBA00022490"/>
    </source>
</evidence>
<evidence type="ECO:0000256" key="1">
    <source>
        <dbReference type="ARBA" id="ARBA00004496"/>
    </source>
</evidence>
<dbReference type="eggNOG" id="COG0072">
    <property type="taxonomic scope" value="Bacteria"/>
</dbReference>
<dbReference type="InterPro" id="IPR045864">
    <property type="entry name" value="aa-tRNA-synth_II/BPL/LPL"/>
</dbReference>
<evidence type="ECO:0000259" key="19">
    <source>
        <dbReference type="PROSITE" id="PS51483"/>
    </source>
</evidence>
<accession>K0AZ19</accession>
<dbReference type="InterPro" id="IPR004532">
    <property type="entry name" value="Phe-tRNA-ligase_IIc_bsu_bact"/>
</dbReference>
<dbReference type="InterPro" id="IPR036690">
    <property type="entry name" value="Fdx_antiC-bd_sf"/>
</dbReference>
<name>K0AZ19_GOTA9</name>
<feature type="binding site" evidence="15">
    <location>
        <position position="461"/>
    </location>
    <ligand>
        <name>Mg(2+)</name>
        <dbReference type="ChEBI" id="CHEBI:18420"/>
        <note>shared with alpha subunit</note>
    </ligand>
</feature>